<evidence type="ECO:0000313" key="7">
    <source>
        <dbReference type="Proteomes" id="UP001497457"/>
    </source>
</evidence>
<feature type="chain" id="PRO_5044780928" description="GDSL esterase/lipase" evidence="5">
    <location>
        <begin position="34"/>
        <end position="429"/>
    </location>
</feature>
<accession>A0ABC9GNE0</accession>
<dbReference type="PANTHER" id="PTHR22835">
    <property type="entry name" value="ZINC FINGER FYVE DOMAIN CONTAINING PROTEIN"/>
    <property type="match status" value="1"/>
</dbReference>
<evidence type="ECO:0000256" key="5">
    <source>
        <dbReference type="SAM" id="SignalP"/>
    </source>
</evidence>
<dbReference type="Pfam" id="PF00657">
    <property type="entry name" value="Lipase_GDSL"/>
    <property type="match status" value="1"/>
</dbReference>
<dbReference type="Proteomes" id="UP001497457">
    <property type="component" value="Chromosome 9rd"/>
</dbReference>
<proteinExistence type="inferred from homology"/>
<dbReference type="InterPro" id="IPR001087">
    <property type="entry name" value="GDSL"/>
</dbReference>
<keyword evidence="7" id="KW-1185">Reference proteome</keyword>
<dbReference type="PANTHER" id="PTHR22835:SF528">
    <property type="entry name" value="OS05G0210100 PROTEIN"/>
    <property type="match status" value="1"/>
</dbReference>
<reference evidence="6 7" key="2">
    <citation type="submission" date="2024-10" db="EMBL/GenBank/DDBJ databases">
        <authorList>
            <person name="Ryan C."/>
        </authorList>
    </citation>
    <scope>NUCLEOTIDE SEQUENCE [LARGE SCALE GENOMIC DNA]</scope>
</reference>
<keyword evidence="3" id="KW-0378">Hydrolase</keyword>
<dbReference type="EMBL" id="OZ075119">
    <property type="protein sequence ID" value="CAL5097547.1"/>
    <property type="molecule type" value="Genomic_DNA"/>
</dbReference>
<comment type="similarity">
    <text evidence="1">Belongs to the 'GDSL' lipolytic enzyme family.</text>
</comment>
<feature type="signal peptide" evidence="5">
    <location>
        <begin position="1"/>
        <end position="33"/>
    </location>
</feature>
<dbReference type="InterPro" id="IPR036514">
    <property type="entry name" value="SGNH_hydro_sf"/>
</dbReference>
<evidence type="ECO:0000256" key="1">
    <source>
        <dbReference type="ARBA" id="ARBA00008668"/>
    </source>
</evidence>
<dbReference type="CDD" id="cd01837">
    <property type="entry name" value="SGNH_plant_lipase_like"/>
    <property type="match status" value="1"/>
</dbReference>
<dbReference type="SUPFAM" id="SSF52266">
    <property type="entry name" value="SGNH hydrolase"/>
    <property type="match status" value="1"/>
</dbReference>
<organism evidence="6 7">
    <name type="scientific">Urochloa decumbens</name>
    <dbReference type="NCBI Taxonomy" id="240449"/>
    <lineage>
        <taxon>Eukaryota</taxon>
        <taxon>Viridiplantae</taxon>
        <taxon>Streptophyta</taxon>
        <taxon>Embryophyta</taxon>
        <taxon>Tracheophyta</taxon>
        <taxon>Spermatophyta</taxon>
        <taxon>Magnoliopsida</taxon>
        <taxon>Liliopsida</taxon>
        <taxon>Poales</taxon>
        <taxon>Poaceae</taxon>
        <taxon>PACMAD clade</taxon>
        <taxon>Panicoideae</taxon>
        <taxon>Panicodae</taxon>
        <taxon>Paniceae</taxon>
        <taxon>Melinidinae</taxon>
        <taxon>Urochloa</taxon>
    </lineage>
</organism>
<evidence type="ECO:0000256" key="3">
    <source>
        <dbReference type="ARBA" id="ARBA00022801"/>
    </source>
</evidence>
<evidence type="ECO:0000256" key="2">
    <source>
        <dbReference type="ARBA" id="ARBA00022729"/>
    </source>
</evidence>
<sequence length="429" mass="47407">MAARGRSRGLSALLPPACLLAVVLWCLAAVGSGEPLPQYYNAIFSFGDSFSDTGNFVIINSGKLPNMPKFPPPYARCSNGRLVIDFLAEAFGIPLLPPSANKGTNFSQGANFAVMGATALDLKYFKDNNVWSIPPFNTSMNVQLQWFDEVKETVCSDPGECRAFFSRALFVFGEFGGNDYSFAWKADWSLEKVKTMVPAVVSSLVRGIERLLDEGARHVVVPGNLPAGCIPITLTMYPSEDRSEYDPRTGCLKKYNSVALYHNAMLRIALDRLQRRRPEARLVYADYYTPYIQFARTPHLYGQLPCSFEGWAEQHRRDRAHLPTMGSHLINFVCCSSSAELKKLNSYVLAGYKRGALRACCGGGGPYNYNMSASCGLPGSTTCEDPDAHVSWDGIHLTEAPYRFIANTWLKGPYAHPPLATVVREDMVD</sequence>
<evidence type="ECO:0008006" key="8">
    <source>
        <dbReference type="Google" id="ProtNLM"/>
    </source>
</evidence>
<dbReference type="Gene3D" id="3.40.50.1110">
    <property type="entry name" value="SGNH hydrolase"/>
    <property type="match status" value="1"/>
</dbReference>
<name>A0ABC9GNE0_9POAL</name>
<evidence type="ECO:0000256" key="4">
    <source>
        <dbReference type="ARBA" id="ARBA00023180"/>
    </source>
</evidence>
<dbReference type="InterPro" id="IPR035669">
    <property type="entry name" value="SGNH_plant_lipase-like"/>
</dbReference>
<gene>
    <name evidence="6" type="ORF">URODEC1_LOCUS117715</name>
</gene>
<keyword evidence="4" id="KW-0325">Glycoprotein</keyword>
<dbReference type="AlphaFoldDB" id="A0ABC9GNE0"/>
<evidence type="ECO:0000313" key="6">
    <source>
        <dbReference type="EMBL" id="CAL5097547.1"/>
    </source>
</evidence>
<reference evidence="7" key="1">
    <citation type="submission" date="2024-06" db="EMBL/GenBank/DDBJ databases">
        <authorList>
            <person name="Ryan C."/>
        </authorList>
    </citation>
    <scope>NUCLEOTIDE SEQUENCE [LARGE SCALE GENOMIC DNA]</scope>
</reference>
<protein>
    <recommendedName>
        <fullName evidence="8">GDSL esterase/lipase</fullName>
    </recommendedName>
</protein>
<dbReference type="GO" id="GO:0016787">
    <property type="term" value="F:hydrolase activity"/>
    <property type="evidence" value="ECO:0007669"/>
    <property type="project" value="UniProtKB-KW"/>
</dbReference>
<keyword evidence="2 5" id="KW-0732">Signal</keyword>